<comment type="caution">
    <text evidence="1">The sequence shown here is derived from an EMBL/GenBank/DDBJ whole genome shotgun (WGS) entry which is preliminary data.</text>
</comment>
<accession>A0A3S2UZK1</accession>
<keyword evidence="2" id="KW-1185">Reference proteome</keyword>
<evidence type="ECO:0000313" key="1">
    <source>
        <dbReference type="EMBL" id="RVT97199.1"/>
    </source>
</evidence>
<dbReference type="InterPro" id="IPR032522">
    <property type="entry name" value="DUF4961"/>
</dbReference>
<dbReference type="RefSeq" id="WP_127708181.1">
    <property type="nucleotide sequence ID" value="NZ_SACK01000013.1"/>
</dbReference>
<sequence>MNKRITLTVFLLFVIAAIFTRCIFIDELTMPANVQAGKKFKISMRIRMQPKQDRENIRFVFAMLVPKGWHAKNNTKISYTSTRGNGILVPVPANVVAAKMQYINWPDGLMNRVGMGKNTIPDFEWVVFWTQRIYSITSGEPEFSGMLHVIATAGNENAKMDMGFMVCNSFDGFEGESVTKKVFKPLTVSGGKGLQIDYQKPQTSVVTPLRSRDTALFTISLDGNRVNTPLSRASIVYLYAKGYANQKVFEVSEQRIDNKMVPLGNNKWQLKLRPRTFFDVEEGQSLKRMEYYFVIGNSRLKVDNNSVKRYQHTFQ</sequence>
<dbReference type="Proteomes" id="UP000282759">
    <property type="component" value="Unassembled WGS sequence"/>
</dbReference>
<protein>
    <submittedName>
        <fullName evidence="1">DUF4961 domain-containing protein</fullName>
    </submittedName>
</protein>
<evidence type="ECO:0000313" key="2">
    <source>
        <dbReference type="Proteomes" id="UP000282759"/>
    </source>
</evidence>
<dbReference type="EMBL" id="SACK01000013">
    <property type="protein sequence ID" value="RVT97199.1"/>
    <property type="molecule type" value="Genomic_DNA"/>
</dbReference>
<name>A0A3S2UZK1_9SPHI</name>
<dbReference type="OrthoDB" id="1406466at2"/>
<gene>
    <name evidence="1" type="ORF">EOD41_19530</name>
</gene>
<reference evidence="1 2" key="1">
    <citation type="submission" date="2019-01" db="EMBL/GenBank/DDBJ databases">
        <authorList>
            <person name="Chen W.-M."/>
        </authorList>
    </citation>
    <scope>NUCLEOTIDE SEQUENCE [LARGE SCALE GENOMIC DNA]</scope>
    <source>
        <strain evidence="1 2">YBJ-36</strain>
    </source>
</reference>
<dbReference type="Pfam" id="PF16328">
    <property type="entry name" value="DUF4961"/>
    <property type="match status" value="1"/>
</dbReference>
<dbReference type="AlphaFoldDB" id="A0A3S2UZK1"/>
<proteinExistence type="predicted"/>
<organism evidence="1 2">
    <name type="scientific">Mucilaginibacter limnophilus</name>
    <dbReference type="NCBI Taxonomy" id="1932778"/>
    <lineage>
        <taxon>Bacteria</taxon>
        <taxon>Pseudomonadati</taxon>
        <taxon>Bacteroidota</taxon>
        <taxon>Sphingobacteriia</taxon>
        <taxon>Sphingobacteriales</taxon>
        <taxon>Sphingobacteriaceae</taxon>
        <taxon>Mucilaginibacter</taxon>
    </lineage>
</organism>